<dbReference type="Proteomes" id="UP000248597">
    <property type="component" value="Unassembled WGS sequence"/>
</dbReference>
<organism evidence="2 3">
    <name type="scientific">Sphingopyxis macrogoltabida</name>
    <name type="common">Sphingomonas macrogoltabidus</name>
    <dbReference type="NCBI Taxonomy" id="33050"/>
    <lineage>
        <taxon>Bacteria</taxon>
        <taxon>Pseudomonadati</taxon>
        <taxon>Pseudomonadota</taxon>
        <taxon>Alphaproteobacteria</taxon>
        <taxon>Sphingomonadales</taxon>
        <taxon>Sphingomonadaceae</taxon>
        <taxon>Sphingopyxis</taxon>
    </lineage>
</organism>
<protein>
    <submittedName>
        <fullName evidence="2">Extensin-like protein</fullName>
    </submittedName>
</protein>
<dbReference type="EMBL" id="QFPJ01000022">
    <property type="protein sequence ID" value="PZQ21870.1"/>
    <property type="molecule type" value="Genomic_DNA"/>
</dbReference>
<dbReference type="InterPro" id="IPR009045">
    <property type="entry name" value="Zn_M74/Hedgehog-like"/>
</dbReference>
<proteinExistence type="predicted"/>
<feature type="domain" description="Extensin-like C-terminal" evidence="1">
    <location>
        <begin position="48"/>
        <end position="223"/>
    </location>
</feature>
<evidence type="ECO:0000259" key="1">
    <source>
        <dbReference type="Pfam" id="PF06904"/>
    </source>
</evidence>
<dbReference type="Pfam" id="PF06904">
    <property type="entry name" value="Extensin-like_C"/>
    <property type="match status" value="1"/>
</dbReference>
<dbReference type="AlphaFoldDB" id="A0A2W5N6R6"/>
<sequence length="223" mass="24266">MLTFGAIRAMQWVRDHPEHFPGTPFEFSDPQGWATHRKLVGFVADDTACFAAFDRADAGYQRRPAVGTGPCRATQRMVLTGDALVPTMRPAHAAPGCAVTAAMALWTRDVVQPAARKYFGQKVAALENLGSYNCRTIAGREAQSQHSTANAIDISAFILADGTRISLINDWEPGDKRSEFLHAVRDGSCGLFSTVLSPDHNAAHADHFHLDMAARTAGWTICR</sequence>
<gene>
    <name evidence="2" type="ORF">DI569_10395</name>
</gene>
<dbReference type="InterPro" id="IPR009683">
    <property type="entry name" value="Extensin-like_C"/>
</dbReference>
<name>A0A2W5N6R6_SPHMC</name>
<reference evidence="2 3" key="1">
    <citation type="submission" date="2017-08" db="EMBL/GenBank/DDBJ databases">
        <title>Infants hospitalized years apart are colonized by the same room-sourced microbial strains.</title>
        <authorList>
            <person name="Brooks B."/>
            <person name="Olm M.R."/>
            <person name="Firek B.A."/>
            <person name="Baker R."/>
            <person name="Thomas B.C."/>
            <person name="Morowitz M.J."/>
            <person name="Banfield J.F."/>
        </authorList>
    </citation>
    <scope>NUCLEOTIDE SEQUENCE [LARGE SCALE GENOMIC DNA]</scope>
    <source>
        <strain evidence="2">S2_005_003_R2_47</strain>
    </source>
</reference>
<accession>A0A2W5N6R6</accession>
<evidence type="ECO:0000313" key="3">
    <source>
        <dbReference type="Proteomes" id="UP000248597"/>
    </source>
</evidence>
<dbReference type="SUPFAM" id="SSF55166">
    <property type="entry name" value="Hedgehog/DD-peptidase"/>
    <property type="match status" value="1"/>
</dbReference>
<comment type="caution">
    <text evidence="2">The sequence shown here is derived from an EMBL/GenBank/DDBJ whole genome shotgun (WGS) entry which is preliminary data.</text>
</comment>
<evidence type="ECO:0000313" key="2">
    <source>
        <dbReference type="EMBL" id="PZQ21870.1"/>
    </source>
</evidence>